<protein>
    <submittedName>
        <fullName evidence="2">Uncharacterized protein</fullName>
    </submittedName>
</protein>
<proteinExistence type="predicted"/>
<keyword evidence="3" id="KW-1185">Reference proteome</keyword>
<dbReference type="OrthoDB" id="8195814at2759"/>
<accession>A0A9N8L2V9</accession>
<gene>
    <name evidence="2" type="ORF">CINC_LOCUS4814</name>
</gene>
<organism evidence="2 3">
    <name type="scientific">Chrysodeixis includens</name>
    <name type="common">Soybean looper</name>
    <name type="synonym">Pseudoplusia includens</name>
    <dbReference type="NCBI Taxonomy" id="689277"/>
    <lineage>
        <taxon>Eukaryota</taxon>
        <taxon>Metazoa</taxon>
        <taxon>Ecdysozoa</taxon>
        <taxon>Arthropoda</taxon>
        <taxon>Hexapoda</taxon>
        <taxon>Insecta</taxon>
        <taxon>Pterygota</taxon>
        <taxon>Neoptera</taxon>
        <taxon>Endopterygota</taxon>
        <taxon>Lepidoptera</taxon>
        <taxon>Glossata</taxon>
        <taxon>Ditrysia</taxon>
        <taxon>Noctuoidea</taxon>
        <taxon>Noctuidae</taxon>
        <taxon>Plusiinae</taxon>
        <taxon>Chrysodeixis</taxon>
    </lineage>
</organism>
<reference evidence="2" key="1">
    <citation type="submission" date="2021-12" db="EMBL/GenBank/DDBJ databases">
        <authorList>
            <person name="King R."/>
        </authorList>
    </citation>
    <scope>NUCLEOTIDE SEQUENCE</scope>
</reference>
<keyword evidence="1" id="KW-0812">Transmembrane</keyword>
<feature type="transmembrane region" description="Helical" evidence="1">
    <location>
        <begin position="92"/>
        <end position="113"/>
    </location>
</feature>
<dbReference type="EMBL" id="LR824021">
    <property type="protein sequence ID" value="CAD0203159.1"/>
    <property type="molecule type" value="Genomic_DNA"/>
</dbReference>
<sequence length="139" mass="16554">MQILEHYTDYYGKPLINIVEECFKTYFLSYIARTGFPFYENVREFIERMQGAGLPTMYAIWTQRMLGIPESTFKYRQEPRPFAETSLGNLRISYAILFCGYLLSTISFIIELWKGKRDRMQNEKISKQRIGRRHVRGTL</sequence>
<evidence type="ECO:0000313" key="2">
    <source>
        <dbReference type="EMBL" id="CAD0203159.1"/>
    </source>
</evidence>
<evidence type="ECO:0000256" key="1">
    <source>
        <dbReference type="SAM" id="Phobius"/>
    </source>
</evidence>
<keyword evidence="1" id="KW-1133">Transmembrane helix</keyword>
<evidence type="ECO:0000313" key="3">
    <source>
        <dbReference type="Proteomes" id="UP001154114"/>
    </source>
</evidence>
<dbReference type="AlphaFoldDB" id="A0A9N8L2V9"/>
<keyword evidence="1" id="KW-0472">Membrane</keyword>
<name>A0A9N8L2V9_CHRIL</name>
<dbReference type="Proteomes" id="UP001154114">
    <property type="component" value="Chromosome 18"/>
</dbReference>